<evidence type="ECO:0000256" key="5">
    <source>
        <dbReference type="ARBA" id="ARBA00023136"/>
    </source>
</evidence>
<evidence type="ECO:0000256" key="2">
    <source>
        <dbReference type="ARBA" id="ARBA00022475"/>
    </source>
</evidence>
<keyword evidence="5 6" id="KW-0472">Membrane</keyword>
<keyword evidence="3 6" id="KW-0812">Transmembrane</keyword>
<dbReference type="PANTHER" id="PTHR46795:SF3">
    <property type="entry name" value="ABC TRANSPORTER PERMEASE"/>
    <property type="match status" value="1"/>
</dbReference>
<feature type="domain" description="ABC3 transporter permease C-terminal" evidence="7">
    <location>
        <begin position="60"/>
        <end position="179"/>
    </location>
</feature>
<dbReference type="Pfam" id="PF02687">
    <property type="entry name" value="FtsX"/>
    <property type="match status" value="1"/>
</dbReference>
<evidence type="ECO:0000256" key="6">
    <source>
        <dbReference type="PIRNR" id="PIRNR018968"/>
    </source>
</evidence>
<dbReference type="InterPro" id="IPR027022">
    <property type="entry name" value="ABC_permease_BceB-typ"/>
</dbReference>
<sequence length="668" mass="77506">MYLKIIRRSLYNFRDSYLIYILSCSFAITVLSVLATIVDDPSLQMVRNWHANLKSLMQGMMFIFAFFTFIYMIYVGGFFVKQQRQEFMTYEKLGMSRHIVAVIAFIQTFIVQIVAWLIGMLVAVILQKFFGMLLVYLMHVRMEFRFHFSMVAFHMMFQFFITSALIFSLVNALRVYWMQRKSSKRTRLHLNDFCKSLLGILGAMLFLIGMFVSIPLIQESKQTNVLDEILPGVMVVMLLFLVGSYLIYYGFLPLVLKILEKIKTFSYRGTNLFAYKYLRKRLVQNTSIIWFVTELSALALTILIFCFMGYQIVHSDYSNSYPFEISANQNTAKEIRNELNSNGSKVKKEYSSPVKKTIGQIYNQNTGDYEQRLVMAMPYSSYRNMPKRIRKNNPKINSHQFLEIRGNPQTLYTKYRDAKSSVIIQNQQTINKVKIGAFYPFGSAMFSEIAMVVPDAYFAKLPTKFSDTFYGWDFHGSDKLSHKFIKKIDKKNNPNSIRVKVGSNIEKSSLQEIPNSEDRDWHTNEYNQVPYVRQANARIQIRQLTGIFIFLIFIFSIALLIALGSLLTLKVLLKDDYEWRQLKTLKKVGLTENELKQIVRRETSFLFTIPIIFALAQSVIAAIVINVALKQSSLLSFGMIGLAYIALYGLVGILTFHLSWRSVKQRIN</sequence>
<feature type="transmembrane region" description="Helical" evidence="6">
    <location>
        <begin position="229"/>
        <end position="256"/>
    </location>
</feature>
<keyword evidence="2 6" id="KW-1003">Cell membrane</keyword>
<dbReference type="PIRSF" id="PIRSF018968">
    <property type="entry name" value="ABC_permease_BceB"/>
    <property type="match status" value="1"/>
</dbReference>
<organism evidence="8 9">
    <name type="scientific">Companilactobacillus mishanensis</name>
    <dbReference type="NCBI Taxonomy" id="2486008"/>
    <lineage>
        <taxon>Bacteria</taxon>
        <taxon>Bacillati</taxon>
        <taxon>Bacillota</taxon>
        <taxon>Bacilli</taxon>
        <taxon>Lactobacillales</taxon>
        <taxon>Lactobacillaceae</taxon>
        <taxon>Companilactobacillus</taxon>
    </lineage>
</organism>
<dbReference type="OrthoDB" id="1705903at2"/>
<feature type="transmembrane region" description="Helical" evidence="6">
    <location>
        <begin position="100"/>
        <end position="126"/>
    </location>
</feature>
<keyword evidence="4 6" id="KW-1133">Transmembrane helix</keyword>
<comment type="subcellular location">
    <subcellularLocation>
        <location evidence="1 6">Cell membrane</location>
        <topology evidence="1 6">Multi-pass membrane protein</topology>
    </subcellularLocation>
</comment>
<feature type="transmembrane region" description="Helical" evidence="6">
    <location>
        <begin position="605"/>
        <end position="629"/>
    </location>
</feature>
<feature type="transmembrane region" description="Helical" evidence="6">
    <location>
        <begin position="58"/>
        <end position="80"/>
    </location>
</feature>
<accession>A0A5P0ZFV7</accession>
<feature type="transmembrane region" description="Helical" evidence="6">
    <location>
        <begin position="288"/>
        <end position="310"/>
    </location>
</feature>
<reference evidence="8 9" key="1">
    <citation type="journal article" date="2019" name="Syst. Appl. Microbiol.">
        <title>Polyphasic characterization of two novel Lactobacillus spp. isolated from blown salami packages: Description of Lactobacillus halodurans sp. nov. and Lactobacillus salsicarnum sp. nov.</title>
        <authorList>
            <person name="Schuster J.A."/>
            <person name="Klingl A."/>
            <person name="Vogel R.F."/>
            <person name="Ehrmann M.A."/>
        </authorList>
    </citation>
    <scope>NUCLEOTIDE SEQUENCE [LARGE SCALE GENOMIC DNA]</scope>
    <source>
        <strain evidence="8 9">TMW 1.2118</strain>
    </source>
</reference>
<feature type="transmembrane region" description="Helical" evidence="6">
    <location>
        <begin position="17"/>
        <end position="38"/>
    </location>
</feature>
<evidence type="ECO:0000256" key="4">
    <source>
        <dbReference type="ARBA" id="ARBA00022989"/>
    </source>
</evidence>
<dbReference type="InterPro" id="IPR003838">
    <property type="entry name" value="ABC3_permease_C"/>
</dbReference>
<name>A0A5P0ZFV7_9LACO</name>
<feature type="transmembrane region" description="Helical" evidence="6">
    <location>
        <begin position="547"/>
        <end position="573"/>
    </location>
</feature>
<dbReference type="PANTHER" id="PTHR46795">
    <property type="entry name" value="ABC TRANSPORTER PERMEASE-RELATED-RELATED"/>
    <property type="match status" value="1"/>
</dbReference>
<comment type="caution">
    <text evidence="8">The sequence shown here is derived from an EMBL/GenBank/DDBJ whole genome shotgun (WGS) entry which is preliminary data.</text>
</comment>
<feature type="transmembrane region" description="Helical" evidence="6">
    <location>
        <begin position="197"/>
        <end position="217"/>
    </location>
</feature>
<protein>
    <recommendedName>
        <fullName evidence="7">ABC3 transporter permease C-terminal domain-containing protein</fullName>
    </recommendedName>
</protein>
<evidence type="ECO:0000256" key="1">
    <source>
        <dbReference type="ARBA" id="ARBA00004651"/>
    </source>
</evidence>
<dbReference type="GO" id="GO:0005886">
    <property type="term" value="C:plasma membrane"/>
    <property type="evidence" value="ECO:0007669"/>
    <property type="project" value="UniProtKB-SubCell"/>
</dbReference>
<evidence type="ECO:0000259" key="7">
    <source>
        <dbReference type="Pfam" id="PF02687"/>
    </source>
</evidence>
<evidence type="ECO:0000256" key="3">
    <source>
        <dbReference type="ARBA" id="ARBA00022692"/>
    </source>
</evidence>
<dbReference type="GO" id="GO:0055085">
    <property type="term" value="P:transmembrane transport"/>
    <property type="evidence" value="ECO:0007669"/>
    <property type="project" value="UniProtKB-UniRule"/>
</dbReference>
<comment type="similarity">
    <text evidence="6">Belongs to the ABC-4 integral membrane protein family.</text>
</comment>
<dbReference type="InterPro" id="IPR052536">
    <property type="entry name" value="ABC-4_Integral_Memb_Prot"/>
</dbReference>
<keyword evidence="6" id="KW-0813">Transport</keyword>
<gene>
    <name evidence="8" type="ORF">FHL02_02400</name>
</gene>
<dbReference type="RefSeq" id="WP_153382069.1">
    <property type="nucleotide sequence ID" value="NZ_VDFM01000002.1"/>
</dbReference>
<evidence type="ECO:0000313" key="8">
    <source>
        <dbReference type="EMBL" id="MQS51865.1"/>
    </source>
</evidence>
<feature type="transmembrane region" description="Helical" evidence="6">
    <location>
        <begin position="146"/>
        <end position="176"/>
    </location>
</feature>
<feature type="transmembrane region" description="Helical" evidence="6">
    <location>
        <begin position="635"/>
        <end position="658"/>
    </location>
</feature>
<dbReference type="AlphaFoldDB" id="A0A5P0ZFV7"/>
<dbReference type="EMBL" id="VDFM01000002">
    <property type="protein sequence ID" value="MQS51865.1"/>
    <property type="molecule type" value="Genomic_DNA"/>
</dbReference>
<proteinExistence type="inferred from homology"/>
<dbReference type="Proteomes" id="UP000380386">
    <property type="component" value="Unassembled WGS sequence"/>
</dbReference>
<evidence type="ECO:0000313" key="9">
    <source>
        <dbReference type="Proteomes" id="UP000380386"/>
    </source>
</evidence>